<dbReference type="InterPro" id="IPR008929">
    <property type="entry name" value="Chondroitin_lyas"/>
</dbReference>
<dbReference type="Gene3D" id="1.50.10.100">
    <property type="entry name" value="Chondroitin AC/alginate lyase"/>
    <property type="match status" value="1"/>
</dbReference>
<reference evidence="6 7" key="1">
    <citation type="submission" date="2020-07" db="EMBL/GenBank/DDBJ databases">
        <title>Sequencing the genomes of 1000 actinobacteria strains.</title>
        <authorList>
            <person name="Klenk H.-P."/>
        </authorList>
    </citation>
    <scope>NUCLEOTIDE SEQUENCE [LARGE SCALE GENOMIC DNA]</scope>
    <source>
        <strain evidence="6 7">DSM 18448</strain>
    </source>
</reference>
<name>A0A852ZJE2_9ACTN</name>
<dbReference type="Proteomes" id="UP000579605">
    <property type="component" value="Unassembled WGS sequence"/>
</dbReference>
<organism evidence="6 7">
    <name type="scientific">Actinopolymorpha rutila</name>
    <dbReference type="NCBI Taxonomy" id="446787"/>
    <lineage>
        <taxon>Bacteria</taxon>
        <taxon>Bacillati</taxon>
        <taxon>Actinomycetota</taxon>
        <taxon>Actinomycetes</taxon>
        <taxon>Propionibacteriales</taxon>
        <taxon>Actinopolymorphaceae</taxon>
        <taxon>Actinopolymorpha</taxon>
    </lineage>
</organism>
<dbReference type="PANTHER" id="PTHR39210:SF1">
    <property type="entry name" value="HEPARIN-SULFATE LYASE"/>
    <property type="match status" value="1"/>
</dbReference>
<dbReference type="RefSeq" id="WP_179790734.1">
    <property type="nucleotide sequence ID" value="NZ_BAAARR010000036.1"/>
</dbReference>
<sequence>MSHPLRTGQEYDRLRARSRDLEFAPAWTHLLARADEAVKAGLRPADVGAGWGHAYYCPDHVVLLDFDPARPHEHRCPVDGATWRGESFDGGWRSVLNGHILNGLSTCALVWQATGQERYRDHVADLLLDYADRYPKLPPHGQHVGHGRVTGQSLEEAVWGIGIAYAYDGVRDSLGAVDRERIETDLLHNIGSHVTDQLLHKIHNIECWHLASLTTLGVQLGEKSLLDRAFAHPHGLAEQLREGILDDGWWAEGSPSYHFYMLSSILVAALALRHVNPGFLDSPRLRSTFVAPLTMLRADLSLPALNDGWISIALPLGVGGYAAHYEQAYGLWNDPADAAFLRTVYDRGVPRLSETALLMGPELRAAGAAPPRPRRAIHPASGYAVLSDGEGRAERGLLVKYGLHGGGHGHPDKLMLDLHAFGVRLAPDPGSPAYNSPLQGPWFRQTLAHNTVVIGEVSQPEAQGRLLAHTAPALDHPGVVDAAVSWPVDPDADRGPQGSWLREPRRVHVPAYAGASIRRCVLWKSAPRGYFLDVVLVATAGEEPVDLAWHHRGTLVVPDPADLTGDLGMPDWPPGGEAYQFLEDVRRLPAEPGWEVAWEVDGAGTRMWGLDPDGATVLVATSPSNPPAERQATLLRRSCGPRTSYAAVVEPIDGDAGAGVVRAVSWATNELAAGGPLRLDVVLAEDRVDRWSVSFGGRGDGASEAVVEQHTDGDVTTYTCVLPETW</sequence>
<proteinExistence type="predicted"/>
<dbReference type="PANTHER" id="PTHR39210">
    <property type="entry name" value="HEPARIN-SULFATE LYASE"/>
    <property type="match status" value="1"/>
</dbReference>
<evidence type="ECO:0000313" key="6">
    <source>
        <dbReference type="EMBL" id="NYH93177.1"/>
    </source>
</evidence>
<evidence type="ECO:0000256" key="1">
    <source>
        <dbReference type="ARBA" id="ARBA00004418"/>
    </source>
</evidence>
<dbReference type="EMBL" id="JACBZH010000001">
    <property type="protein sequence ID" value="NYH93177.1"/>
    <property type="molecule type" value="Genomic_DNA"/>
</dbReference>
<gene>
    <name evidence="6" type="ORF">F4554_005815</name>
</gene>
<feature type="domain" description="Heparinase II/III-like C-terminal" evidence="5">
    <location>
        <begin position="377"/>
        <end position="551"/>
    </location>
</feature>
<dbReference type="GO" id="GO:0042597">
    <property type="term" value="C:periplasmic space"/>
    <property type="evidence" value="ECO:0007669"/>
    <property type="project" value="UniProtKB-SubCell"/>
</dbReference>
<dbReference type="SUPFAM" id="SSF48230">
    <property type="entry name" value="Chondroitin AC/alginate lyase"/>
    <property type="match status" value="1"/>
</dbReference>
<keyword evidence="7" id="KW-1185">Reference proteome</keyword>
<keyword evidence="2" id="KW-0732">Signal</keyword>
<dbReference type="Gene3D" id="2.70.98.70">
    <property type="match status" value="1"/>
</dbReference>
<dbReference type="Pfam" id="PF07940">
    <property type="entry name" value="Hepar_II_III_C"/>
    <property type="match status" value="1"/>
</dbReference>
<keyword evidence="3" id="KW-0574">Periplasm</keyword>
<protein>
    <recommendedName>
        <fullName evidence="5">Heparinase II/III-like C-terminal domain-containing protein</fullName>
    </recommendedName>
</protein>
<evidence type="ECO:0000256" key="3">
    <source>
        <dbReference type="ARBA" id="ARBA00022764"/>
    </source>
</evidence>
<dbReference type="GO" id="GO:0016829">
    <property type="term" value="F:lyase activity"/>
    <property type="evidence" value="ECO:0007669"/>
    <property type="project" value="UniProtKB-KW"/>
</dbReference>
<evidence type="ECO:0000313" key="7">
    <source>
        <dbReference type="Proteomes" id="UP000579605"/>
    </source>
</evidence>
<comment type="caution">
    <text evidence="6">The sequence shown here is derived from an EMBL/GenBank/DDBJ whole genome shotgun (WGS) entry which is preliminary data.</text>
</comment>
<dbReference type="AlphaFoldDB" id="A0A852ZJE2"/>
<evidence type="ECO:0000256" key="4">
    <source>
        <dbReference type="ARBA" id="ARBA00023239"/>
    </source>
</evidence>
<evidence type="ECO:0000256" key="2">
    <source>
        <dbReference type="ARBA" id="ARBA00022729"/>
    </source>
</evidence>
<evidence type="ECO:0000259" key="5">
    <source>
        <dbReference type="Pfam" id="PF07940"/>
    </source>
</evidence>
<keyword evidence="4" id="KW-0456">Lyase</keyword>
<accession>A0A852ZJE2</accession>
<dbReference type="InterPro" id="IPR012480">
    <property type="entry name" value="Hepar_II_III_C"/>
</dbReference>
<comment type="subcellular location">
    <subcellularLocation>
        <location evidence="1">Periplasm</location>
    </subcellularLocation>
</comment>